<name>A0A2P4UET1_9ACTN</name>
<dbReference type="InterPro" id="IPR025751">
    <property type="entry name" value="RsbRD_N_dom"/>
</dbReference>
<dbReference type="Gene3D" id="1.10.10.2840">
    <property type="entry name" value="PucR C-terminal helix-turn-helix domain"/>
    <property type="match status" value="1"/>
</dbReference>
<gene>
    <name evidence="3" type="ORF">BTM25_47250</name>
</gene>
<protein>
    <submittedName>
        <fullName evidence="3">Uncharacterized protein</fullName>
    </submittedName>
</protein>
<dbReference type="PANTHER" id="PTHR33744:SF1">
    <property type="entry name" value="DNA-BINDING TRANSCRIPTIONAL ACTIVATOR ADER"/>
    <property type="match status" value="1"/>
</dbReference>
<dbReference type="InterPro" id="IPR051448">
    <property type="entry name" value="CdaR-like_regulators"/>
</dbReference>
<dbReference type="Pfam" id="PF14361">
    <property type="entry name" value="RsbRD_N"/>
    <property type="match status" value="1"/>
</dbReference>
<dbReference type="RefSeq" id="WP_103565173.1">
    <property type="nucleotide sequence ID" value="NZ_MTBP01000003.1"/>
</dbReference>
<evidence type="ECO:0000259" key="1">
    <source>
        <dbReference type="Pfam" id="PF13556"/>
    </source>
</evidence>
<reference evidence="3 4" key="1">
    <citation type="journal article" date="2017" name="Chemistry">
        <title>Isolation, Biosynthesis and Chemical Modifications of Rubterolones A-F: Rare Tropolone Alkaloids from Actinomadura sp. 5-2.</title>
        <authorList>
            <person name="Guo H."/>
            <person name="Benndorf R."/>
            <person name="Leichnitz D."/>
            <person name="Klassen J.L."/>
            <person name="Vollmers J."/>
            <person name="Gorls H."/>
            <person name="Steinacker M."/>
            <person name="Weigel C."/>
            <person name="Dahse H.M."/>
            <person name="Kaster A.K."/>
            <person name="de Beer Z.W."/>
            <person name="Poulsen M."/>
            <person name="Beemelmanns C."/>
        </authorList>
    </citation>
    <scope>NUCLEOTIDE SEQUENCE [LARGE SCALE GENOMIC DNA]</scope>
    <source>
        <strain evidence="3 4">5-2</strain>
    </source>
</reference>
<organism evidence="3 4">
    <name type="scientific">Actinomadura rubteroloni</name>
    <dbReference type="NCBI Taxonomy" id="1926885"/>
    <lineage>
        <taxon>Bacteria</taxon>
        <taxon>Bacillati</taxon>
        <taxon>Actinomycetota</taxon>
        <taxon>Actinomycetes</taxon>
        <taxon>Streptosporangiales</taxon>
        <taxon>Thermomonosporaceae</taxon>
        <taxon>Actinomadura</taxon>
    </lineage>
</organism>
<evidence type="ECO:0000259" key="2">
    <source>
        <dbReference type="Pfam" id="PF14361"/>
    </source>
</evidence>
<dbReference type="Pfam" id="PF13556">
    <property type="entry name" value="HTH_30"/>
    <property type="match status" value="1"/>
</dbReference>
<dbReference type="EMBL" id="MTBP01000003">
    <property type="protein sequence ID" value="POM23570.1"/>
    <property type="molecule type" value="Genomic_DNA"/>
</dbReference>
<proteinExistence type="predicted"/>
<sequence length="426" mass="45866">MRRPRFDTRPFEAIRRDLLDRIRPYVVLTAEELAADPQAGAASAEARSWAAESLRLFETLARDPGRAWPHVAATYREIGRGAALRGLDLGELHTALHSGARAVWRALVPAAASLDLDGAALGSIADAQFAYLDAVLAEAAAGHAAGRAGDQELLHRRRARLVGQLLDGVDPQAVPDAARAANWSVPAAAAAVLLHPRVAEPRPLLLPPDVLVDPVLPEPRLIVPDPDGGARTRQMGTLLKEWIVVQGPALPVPRLPASLTWARRGLALARRGTIGADDLVRCMDHVPLLVIAAGEELLDHAADTRLAPLADLPPAQADRLAETLLALLECNFNATEAGIRMNVHPQTVRLRLRRLEELFGSDLHDPHRCLELEMILRSRHGEPIGGGGRLVRPRTGNSRTPPVRNALRARHQLGRGLSATLSAGIS</sequence>
<dbReference type="PANTHER" id="PTHR33744">
    <property type="entry name" value="CARBOHYDRATE DIACID REGULATOR"/>
    <property type="match status" value="1"/>
</dbReference>
<comment type="caution">
    <text evidence="3">The sequence shown here is derived from an EMBL/GenBank/DDBJ whole genome shotgun (WGS) entry which is preliminary data.</text>
</comment>
<accession>A0A2P4UET1</accession>
<keyword evidence="4" id="KW-1185">Reference proteome</keyword>
<evidence type="ECO:0000313" key="4">
    <source>
        <dbReference type="Proteomes" id="UP000242367"/>
    </source>
</evidence>
<dbReference type="InterPro" id="IPR042070">
    <property type="entry name" value="PucR_C-HTH_sf"/>
</dbReference>
<feature type="domain" description="RsbT co-antagonist protein RsbRD N-terminal" evidence="2">
    <location>
        <begin position="30"/>
        <end position="158"/>
    </location>
</feature>
<dbReference type="Proteomes" id="UP000242367">
    <property type="component" value="Unassembled WGS sequence"/>
</dbReference>
<evidence type="ECO:0000313" key="3">
    <source>
        <dbReference type="EMBL" id="POM23570.1"/>
    </source>
</evidence>
<dbReference type="InterPro" id="IPR025736">
    <property type="entry name" value="PucR_C-HTH_dom"/>
</dbReference>
<feature type="domain" description="PucR C-terminal helix-turn-helix" evidence="1">
    <location>
        <begin position="320"/>
        <end position="377"/>
    </location>
</feature>
<dbReference type="AlphaFoldDB" id="A0A2P4UET1"/>